<feature type="transmembrane region" description="Helical" evidence="7">
    <location>
        <begin position="88"/>
        <end position="108"/>
    </location>
</feature>
<dbReference type="FunCoup" id="A0A7L4YST7">
    <property type="interactions" value="3"/>
</dbReference>
<evidence type="ECO:0000256" key="7">
    <source>
        <dbReference type="SAM" id="Phobius"/>
    </source>
</evidence>
<dbReference type="KEGG" id="eke:EK0264_18355"/>
<feature type="region of interest" description="Disordered" evidence="6">
    <location>
        <begin position="1"/>
        <end position="21"/>
    </location>
</feature>
<dbReference type="GO" id="GO:0005886">
    <property type="term" value="C:plasma membrane"/>
    <property type="evidence" value="ECO:0007669"/>
    <property type="project" value="UniProtKB-SubCell"/>
</dbReference>
<dbReference type="EMBL" id="CP047156">
    <property type="protein sequence ID" value="QHC02043.1"/>
    <property type="molecule type" value="Genomic_DNA"/>
</dbReference>
<feature type="transmembrane region" description="Helical" evidence="7">
    <location>
        <begin position="31"/>
        <end position="53"/>
    </location>
</feature>
<dbReference type="PANTHER" id="PTHR23519:SF1">
    <property type="entry name" value="AUTOPHAGY-RELATED PROTEIN 22"/>
    <property type="match status" value="1"/>
</dbReference>
<keyword evidence="3 7" id="KW-0812">Transmembrane</keyword>
<feature type="domain" description="Major facilitator superfamily (MFS) profile" evidence="8">
    <location>
        <begin position="274"/>
        <end position="468"/>
    </location>
</feature>
<evidence type="ECO:0000259" key="8">
    <source>
        <dbReference type="PROSITE" id="PS50850"/>
    </source>
</evidence>
<sequence>MVDRADELTDSPDAPVPEPGKQLNRERRAWYFYDWATSVFSTTVITVFLSPYLTGIAESWAQANGQTCGGDNACFVYPLGITVNTGSIFAYTLSLATILQVVVLPVVGAIADASQQKRRMLAIFSTVGALCTASLFLVTGTNYLLGVGLFLIANIAYGSSIVVYYSWLPEIAGPDERDKVSSRGWAFGYLGGGLLLALNLVLFLNAEALGISDGDAVRICLASAGIWWLGFSIVTLTGLRQHRKPIRAVRTSGALVAGFRQLGHTLRDIRTFPKTLFFLIAYLMYNDGIQTVANVAGEYGREELGIEQSNLITAILMVQFIAFFGALGLGLLARKIGALKTVKLSLVLWIVVLAVAYFIPYGAVLQFFLVAGAIGFVLGGSQALSRSLFSQMIPPGKEAEYFSFYEISERGTSWLGPLLYGLIFQLSGSYRYSVIAMVIFFAIGLLLLSRFNARAAIREAGNTPPAVI</sequence>
<dbReference type="PANTHER" id="PTHR23519">
    <property type="entry name" value="AUTOPHAGY-RELATED PROTEIN 22"/>
    <property type="match status" value="1"/>
</dbReference>
<dbReference type="InParanoid" id="A0A7L4YST7"/>
<keyword evidence="2" id="KW-0813">Transport</keyword>
<evidence type="ECO:0000313" key="10">
    <source>
        <dbReference type="Proteomes" id="UP000463857"/>
    </source>
</evidence>
<proteinExistence type="predicted"/>
<feature type="transmembrane region" description="Helical" evidence="7">
    <location>
        <begin position="120"/>
        <end position="138"/>
    </location>
</feature>
<reference evidence="9 10" key="1">
    <citation type="journal article" date="2018" name="Int. J. Syst. Evol. Microbiol.">
        <title>Epidermidibacterium keratini gen. nov., sp. nov., a member of the family Sporichthyaceae, isolated from keratin epidermis.</title>
        <authorList>
            <person name="Lee D.G."/>
            <person name="Trujillo M.E."/>
            <person name="Kang S."/>
            <person name="Nam J.J."/>
            <person name="Kim Y.J."/>
        </authorList>
    </citation>
    <scope>NUCLEOTIDE SEQUENCE [LARGE SCALE GENOMIC DNA]</scope>
    <source>
        <strain evidence="9 10">EPI-7</strain>
    </source>
</reference>
<dbReference type="PROSITE" id="PS50850">
    <property type="entry name" value="MFS"/>
    <property type="match status" value="1"/>
</dbReference>
<feature type="transmembrane region" description="Helical" evidence="7">
    <location>
        <begin position="144"/>
        <end position="165"/>
    </location>
</feature>
<feature type="transmembrane region" description="Helical" evidence="7">
    <location>
        <begin position="276"/>
        <end position="296"/>
    </location>
</feature>
<dbReference type="GO" id="GO:0022857">
    <property type="term" value="F:transmembrane transporter activity"/>
    <property type="evidence" value="ECO:0007669"/>
    <property type="project" value="InterPro"/>
</dbReference>
<organism evidence="9 10">
    <name type="scientific">Epidermidibacterium keratini</name>
    <dbReference type="NCBI Taxonomy" id="1891644"/>
    <lineage>
        <taxon>Bacteria</taxon>
        <taxon>Bacillati</taxon>
        <taxon>Actinomycetota</taxon>
        <taxon>Actinomycetes</taxon>
        <taxon>Sporichthyales</taxon>
        <taxon>Sporichthyaceae</taxon>
        <taxon>Epidermidibacterium</taxon>
    </lineage>
</organism>
<dbReference type="AlphaFoldDB" id="A0A7L4YST7"/>
<evidence type="ECO:0000256" key="5">
    <source>
        <dbReference type="ARBA" id="ARBA00023136"/>
    </source>
</evidence>
<evidence type="ECO:0000256" key="1">
    <source>
        <dbReference type="ARBA" id="ARBA00004651"/>
    </source>
</evidence>
<feature type="transmembrane region" description="Helical" evidence="7">
    <location>
        <begin position="216"/>
        <end position="239"/>
    </location>
</feature>
<dbReference type="Proteomes" id="UP000463857">
    <property type="component" value="Chromosome"/>
</dbReference>
<evidence type="ECO:0000256" key="3">
    <source>
        <dbReference type="ARBA" id="ARBA00022692"/>
    </source>
</evidence>
<keyword evidence="10" id="KW-1185">Reference proteome</keyword>
<keyword evidence="5 7" id="KW-0472">Membrane</keyword>
<feature type="transmembrane region" description="Helical" evidence="7">
    <location>
        <begin position="430"/>
        <end position="448"/>
    </location>
</feature>
<dbReference type="InterPro" id="IPR050495">
    <property type="entry name" value="ATG22/LtaA_families"/>
</dbReference>
<comment type="subcellular location">
    <subcellularLocation>
        <location evidence="1">Cell membrane</location>
        <topology evidence="1">Multi-pass membrane protein</topology>
    </subcellularLocation>
</comment>
<feature type="transmembrane region" description="Helical" evidence="7">
    <location>
        <begin position="345"/>
        <end position="378"/>
    </location>
</feature>
<dbReference type="InterPro" id="IPR024671">
    <property type="entry name" value="Atg22-like"/>
</dbReference>
<dbReference type="OrthoDB" id="9768783at2"/>
<protein>
    <submittedName>
        <fullName evidence="9">MFS transporter</fullName>
    </submittedName>
</protein>
<name>A0A7L4YST7_9ACTN</name>
<dbReference type="InterPro" id="IPR020846">
    <property type="entry name" value="MFS_dom"/>
</dbReference>
<accession>A0A7L4YST7</accession>
<gene>
    <name evidence="9" type="ORF">EK0264_18355</name>
</gene>
<keyword evidence="4 7" id="KW-1133">Transmembrane helix</keyword>
<feature type="transmembrane region" description="Helical" evidence="7">
    <location>
        <begin position="186"/>
        <end position="204"/>
    </location>
</feature>
<evidence type="ECO:0000256" key="6">
    <source>
        <dbReference type="SAM" id="MobiDB-lite"/>
    </source>
</evidence>
<evidence type="ECO:0000313" key="9">
    <source>
        <dbReference type="EMBL" id="QHC02043.1"/>
    </source>
</evidence>
<dbReference type="RefSeq" id="WP_159547167.1">
    <property type="nucleotide sequence ID" value="NZ_CP047156.1"/>
</dbReference>
<dbReference type="Gene3D" id="1.20.1250.20">
    <property type="entry name" value="MFS general substrate transporter like domains"/>
    <property type="match status" value="1"/>
</dbReference>
<feature type="transmembrane region" description="Helical" evidence="7">
    <location>
        <begin position="311"/>
        <end position="333"/>
    </location>
</feature>
<dbReference type="InterPro" id="IPR036259">
    <property type="entry name" value="MFS_trans_sf"/>
</dbReference>
<dbReference type="Pfam" id="PF11700">
    <property type="entry name" value="ATG22"/>
    <property type="match status" value="1"/>
</dbReference>
<evidence type="ECO:0000256" key="2">
    <source>
        <dbReference type="ARBA" id="ARBA00022448"/>
    </source>
</evidence>
<dbReference type="SUPFAM" id="SSF103473">
    <property type="entry name" value="MFS general substrate transporter"/>
    <property type="match status" value="1"/>
</dbReference>
<evidence type="ECO:0000256" key="4">
    <source>
        <dbReference type="ARBA" id="ARBA00022989"/>
    </source>
</evidence>